<name>A0A0B7FXL8_THACB</name>
<evidence type="ECO:0000313" key="2">
    <source>
        <dbReference type="EMBL" id="CEL61584.1"/>
    </source>
</evidence>
<evidence type="ECO:0000256" key="1">
    <source>
        <dbReference type="SAM" id="MobiDB-lite"/>
    </source>
</evidence>
<gene>
    <name evidence="2" type="ORF">RSOLAG1IB_12483</name>
</gene>
<dbReference type="AlphaFoldDB" id="A0A0B7FXL8"/>
<evidence type="ECO:0000313" key="3">
    <source>
        <dbReference type="Proteomes" id="UP000059188"/>
    </source>
</evidence>
<keyword evidence="3" id="KW-1185">Reference proteome</keyword>
<dbReference type="Proteomes" id="UP000059188">
    <property type="component" value="Unassembled WGS sequence"/>
</dbReference>
<proteinExistence type="predicted"/>
<accession>A0A0B7FXL8</accession>
<feature type="region of interest" description="Disordered" evidence="1">
    <location>
        <begin position="158"/>
        <end position="206"/>
    </location>
</feature>
<organism evidence="2 3">
    <name type="scientific">Thanatephorus cucumeris (strain AG1-IB / isolate 7/3/14)</name>
    <name type="common">Lettuce bottom rot fungus</name>
    <name type="synonym">Rhizoctonia solani</name>
    <dbReference type="NCBI Taxonomy" id="1108050"/>
    <lineage>
        <taxon>Eukaryota</taxon>
        <taxon>Fungi</taxon>
        <taxon>Dikarya</taxon>
        <taxon>Basidiomycota</taxon>
        <taxon>Agaricomycotina</taxon>
        <taxon>Agaricomycetes</taxon>
        <taxon>Cantharellales</taxon>
        <taxon>Ceratobasidiaceae</taxon>
        <taxon>Rhizoctonia</taxon>
        <taxon>Rhizoctonia solani AG-1</taxon>
    </lineage>
</organism>
<reference evidence="2 3" key="1">
    <citation type="submission" date="2014-11" db="EMBL/GenBank/DDBJ databases">
        <authorList>
            <person name="Wibberg Daniel"/>
        </authorList>
    </citation>
    <scope>NUCLEOTIDE SEQUENCE [LARGE SCALE GENOMIC DNA]</scope>
    <source>
        <strain evidence="2">Rhizoctonia solani AG1-IB 7/3/14</strain>
    </source>
</reference>
<dbReference type="EMBL" id="LN679692">
    <property type="protein sequence ID" value="CEL61584.1"/>
    <property type="molecule type" value="Genomic_DNA"/>
</dbReference>
<protein>
    <submittedName>
        <fullName evidence="2">Uncharacterized protein</fullName>
    </submittedName>
</protein>
<feature type="compositionally biased region" description="Acidic residues" evidence="1">
    <location>
        <begin position="174"/>
        <end position="190"/>
    </location>
</feature>
<sequence>MMYGDEANPTDTNSCESCSGCVPEATPEEMGRAAAAKRKRGPKPVPLVRRALRRGPGRLTAQITQKTKEKLAYLYMDLWLSIPVDQNSLFNGVDTFLPDGKAILVHKYLRDLDTVDQIQQLLVGWDGWDTHGNRLALGVLEIRTDMIMELEAVHARHEARGRQSAHGRSASSNVDDEPVSDTELLYESESDSAPVGEGQTGNEPSIVNNERLIIRIKRPSILTNTS</sequence>